<keyword evidence="2" id="KW-0812">Transmembrane</keyword>
<gene>
    <name evidence="3" type="ORF">A3E89_00920</name>
</gene>
<evidence type="ECO:0000256" key="2">
    <source>
        <dbReference type="SAM" id="Phobius"/>
    </source>
</evidence>
<keyword evidence="2" id="KW-0472">Membrane</keyword>
<dbReference type="AlphaFoldDB" id="A0A1F5EP33"/>
<evidence type="ECO:0000256" key="1">
    <source>
        <dbReference type="SAM" id="Coils"/>
    </source>
</evidence>
<evidence type="ECO:0000313" key="3">
    <source>
        <dbReference type="EMBL" id="OGD69152.1"/>
    </source>
</evidence>
<name>A0A1F5EP33_9BACT</name>
<protein>
    <submittedName>
        <fullName evidence="3">Uncharacterized protein</fullName>
    </submittedName>
</protein>
<comment type="caution">
    <text evidence="3">The sequence shown here is derived from an EMBL/GenBank/DDBJ whole genome shotgun (WGS) entry which is preliminary data.</text>
</comment>
<organism evidence="3 4">
    <name type="scientific">Candidatus Campbellbacteria bacterium RIFCSPHIGHO2_12_FULL_35_10</name>
    <dbReference type="NCBI Taxonomy" id="1797578"/>
    <lineage>
        <taxon>Bacteria</taxon>
        <taxon>Candidatus Campbelliibacteriota</taxon>
    </lineage>
</organism>
<feature type="coiled-coil region" evidence="1">
    <location>
        <begin position="206"/>
        <end position="233"/>
    </location>
</feature>
<dbReference type="EMBL" id="MFAA01000014">
    <property type="protein sequence ID" value="OGD69152.1"/>
    <property type="molecule type" value="Genomic_DNA"/>
</dbReference>
<dbReference type="Proteomes" id="UP000185891">
    <property type="component" value="Unassembled WGS sequence"/>
</dbReference>
<proteinExistence type="predicted"/>
<accession>A0A1F5EP33</accession>
<keyword evidence="2" id="KW-1133">Transmembrane helix</keyword>
<feature type="transmembrane region" description="Helical" evidence="2">
    <location>
        <begin position="42"/>
        <end position="62"/>
    </location>
</feature>
<keyword evidence="1" id="KW-0175">Coiled coil</keyword>
<sequence length="236" mass="27354">MKKVFFSILCWSFVFSLFIIVCIGFAFDIVQESFSVSNEPAPFFLGFSTVSAILFSMFFYLLKEKRAYENYIMSEIKRINELYRLNILNSSKIVFGFLSRSKGILQNPESVLRVGSANEQIASFLLREDCTREFISSSILGLRSALRPSKYDDLLKIFSGVADSLNYPIKCKYFPTFELVGGKMSDTYWGEKSLVTFKVDFFFGQLREIEQGIRLYEGQLKKEIERLEKLELEDQE</sequence>
<evidence type="ECO:0000313" key="4">
    <source>
        <dbReference type="Proteomes" id="UP000185891"/>
    </source>
</evidence>
<reference evidence="3 4" key="1">
    <citation type="journal article" date="2016" name="Nat. Commun.">
        <title>Thousands of microbial genomes shed light on interconnected biogeochemical processes in an aquifer system.</title>
        <authorList>
            <person name="Anantharaman K."/>
            <person name="Brown C.T."/>
            <person name="Hug L.A."/>
            <person name="Sharon I."/>
            <person name="Castelle C.J."/>
            <person name="Probst A.J."/>
            <person name="Thomas B.C."/>
            <person name="Singh A."/>
            <person name="Wilkins M.J."/>
            <person name="Karaoz U."/>
            <person name="Brodie E.L."/>
            <person name="Williams K.H."/>
            <person name="Hubbard S.S."/>
            <person name="Banfield J.F."/>
        </authorList>
    </citation>
    <scope>NUCLEOTIDE SEQUENCE [LARGE SCALE GENOMIC DNA]</scope>
</reference>